<accession>A0ABR1K3W4</accession>
<organism evidence="1 2">
    <name type="scientific">Marasmiellus scandens</name>
    <dbReference type="NCBI Taxonomy" id="2682957"/>
    <lineage>
        <taxon>Eukaryota</taxon>
        <taxon>Fungi</taxon>
        <taxon>Dikarya</taxon>
        <taxon>Basidiomycota</taxon>
        <taxon>Agaricomycotina</taxon>
        <taxon>Agaricomycetes</taxon>
        <taxon>Agaricomycetidae</taxon>
        <taxon>Agaricales</taxon>
        <taxon>Marasmiineae</taxon>
        <taxon>Omphalotaceae</taxon>
        <taxon>Marasmiellus</taxon>
    </lineage>
</organism>
<dbReference type="Proteomes" id="UP001498398">
    <property type="component" value="Unassembled WGS sequence"/>
</dbReference>
<protein>
    <submittedName>
        <fullName evidence="1">Uncharacterized protein</fullName>
    </submittedName>
</protein>
<proteinExistence type="predicted"/>
<evidence type="ECO:0000313" key="2">
    <source>
        <dbReference type="Proteomes" id="UP001498398"/>
    </source>
</evidence>
<gene>
    <name evidence="1" type="ORF">VKT23_002640</name>
</gene>
<keyword evidence="2" id="KW-1185">Reference proteome</keyword>
<evidence type="ECO:0000313" key="1">
    <source>
        <dbReference type="EMBL" id="KAK7471232.1"/>
    </source>
</evidence>
<name>A0ABR1K3W4_9AGAR</name>
<comment type="caution">
    <text evidence="1">The sequence shown here is derived from an EMBL/GenBank/DDBJ whole genome shotgun (WGS) entry which is preliminary data.</text>
</comment>
<dbReference type="EMBL" id="JBANRG010000002">
    <property type="protein sequence ID" value="KAK7471232.1"/>
    <property type="molecule type" value="Genomic_DNA"/>
</dbReference>
<sequence length="152" mass="17576">MRVGGFIVSENRAKALTKTTGDNEDSRRQRDTRITELLRQHGAILELVTYPKFSTRDEDVQYLIATAYDHFSVSEFHRLGRDITKLPQFTPGELEERAQTILNDLGIESKFVTCWKHDHLICPTVEALQIRDHRRMTSGKDDAVIPRFLLSY</sequence>
<reference evidence="1 2" key="1">
    <citation type="submission" date="2024-01" db="EMBL/GenBank/DDBJ databases">
        <title>A draft genome for the cacao thread blight pathogen Marasmiellus scandens.</title>
        <authorList>
            <person name="Baruah I.K."/>
            <person name="Leung J."/>
            <person name="Bukari Y."/>
            <person name="Amoako-Attah I."/>
            <person name="Meinhardt L.W."/>
            <person name="Bailey B.A."/>
            <person name="Cohen S.P."/>
        </authorList>
    </citation>
    <scope>NUCLEOTIDE SEQUENCE [LARGE SCALE GENOMIC DNA]</scope>
    <source>
        <strain evidence="1 2">GH-19</strain>
    </source>
</reference>